<dbReference type="eggNOG" id="KOG4735">
    <property type="taxonomic scope" value="Eukaryota"/>
</dbReference>
<evidence type="ECO:0000256" key="7">
    <source>
        <dbReference type="ARBA" id="ARBA00023136"/>
    </source>
</evidence>
<gene>
    <name evidence="9 11" type="ORF">CBG06584</name>
    <name evidence="9" type="ORF">CBG_06584</name>
</gene>
<reference evidence="9 10" key="2">
    <citation type="journal article" date="2011" name="PLoS Genet.">
        <title>Caenorhabditis briggsae recombinant inbred line genotypes reveal inter-strain incompatibility and the evolution of recombination.</title>
        <authorList>
            <person name="Ross J.A."/>
            <person name="Koboldt D.C."/>
            <person name="Staisch J.E."/>
            <person name="Chamberlin H.M."/>
            <person name="Gupta B.P."/>
            <person name="Miller R.D."/>
            <person name="Baird S.E."/>
            <person name="Haag E.S."/>
        </authorList>
    </citation>
    <scope>NUCLEOTIDE SEQUENCE [LARGE SCALE GENOMIC DNA]</scope>
    <source>
        <strain evidence="9 10">AF16</strain>
    </source>
</reference>
<evidence type="ECO:0000256" key="1">
    <source>
        <dbReference type="ARBA" id="ARBA00004167"/>
    </source>
</evidence>
<dbReference type="KEGG" id="cbr:CBG_06584"/>
<dbReference type="InterPro" id="IPR052012">
    <property type="entry name" value="GTase_92"/>
</dbReference>
<proteinExistence type="inferred from homology"/>
<dbReference type="InParanoid" id="E3CTZ2"/>
<evidence type="ECO:0000256" key="6">
    <source>
        <dbReference type="ARBA" id="ARBA00022989"/>
    </source>
</evidence>
<dbReference type="Pfam" id="PF01697">
    <property type="entry name" value="Glyco_transf_92"/>
    <property type="match status" value="2"/>
</dbReference>
<feature type="transmembrane region" description="Helical" evidence="8">
    <location>
        <begin position="508"/>
        <end position="529"/>
    </location>
</feature>
<comment type="similarity">
    <text evidence="2">Belongs to the glycosyltransferase 92 family.</text>
</comment>
<keyword evidence="5 8" id="KW-0812">Transmembrane</keyword>
<evidence type="ECO:0000256" key="2">
    <source>
        <dbReference type="ARBA" id="ARBA00007647"/>
    </source>
</evidence>
<dbReference type="EMBL" id="HE601320">
    <property type="protein sequence ID" value="CBX33055.1"/>
    <property type="molecule type" value="Genomic_DNA"/>
</dbReference>
<name>E3CTZ2_CAEBR</name>
<keyword evidence="4" id="KW-0808">Transferase</keyword>
<dbReference type="GO" id="GO:0016020">
    <property type="term" value="C:membrane"/>
    <property type="evidence" value="ECO:0007669"/>
    <property type="project" value="UniProtKB-SubCell"/>
</dbReference>
<dbReference type="AlphaFoldDB" id="E3CTZ2"/>
<organism evidence="9 10">
    <name type="scientific">Caenorhabditis briggsae</name>
    <dbReference type="NCBI Taxonomy" id="6238"/>
    <lineage>
        <taxon>Eukaryota</taxon>
        <taxon>Metazoa</taxon>
        <taxon>Ecdysozoa</taxon>
        <taxon>Nematoda</taxon>
        <taxon>Chromadorea</taxon>
        <taxon>Rhabditida</taxon>
        <taxon>Rhabditina</taxon>
        <taxon>Rhabditomorpha</taxon>
        <taxon>Rhabditoidea</taxon>
        <taxon>Rhabditidae</taxon>
        <taxon>Peloderinae</taxon>
        <taxon>Caenorhabditis</taxon>
    </lineage>
</organism>
<reference evidence="9 10" key="1">
    <citation type="journal article" date="2003" name="PLoS Biol.">
        <title>The genome sequence of Caenorhabditis briggsae: a platform for comparative genomics.</title>
        <authorList>
            <person name="Stein L.D."/>
            <person name="Bao Z."/>
            <person name="Blasiar D."/>
            <person name="Blumenthal T."/>
            <person name="Brent M.R."/>
            <person name="Chen N."/>
            <person name="Chinwalla A."/>
            <person name="Clarke L."/>
            <person name="Clee C."/>
            <person name="Coghlan A."/>
            <person name="Coulson A."/>
            <person name="D'Eustachio P."/>
            <person name="Fitch D.H."/>
            <person name="Fulton L.A."/>
            <person name="Fulton R.E."/>
            <person name="Griffiths-Jones S."/>
            <person name="Harris T.W."/>
            <person name="Hillier L.W."/>
            <person name="Kamath R."/>
            <person name="Kuwabara P.E."/>
            <person name="Mardis E.R."/>
            <person name="Marra M.A."/>
            <person name="Miner T.L."/>
            <person name="Minx P."/>
            <person name="Mullikin J.C."/>
            <person name="Plumb R.W."/>
            <person name="Rogers J."/>
            <person name="Schein J.E."/>
            <person name="Sohrmann M."/>
            <person name="Spieth J."/>
            <person name="Stajich J.E."/>
            <person name="Wei C."/>
            <person name="Willey D."/>
            <person name="Wilson R.K."/>
            <person name="Durbin R."/>
            <person name="Waterston R.H."/>
        </authorList>
    </citation>
    <scope>NUCLEOTIDE SEQUENCE [LARGE SCALE GENOMIC DNA]</scope>
    <source>
        <strain evidence="9 10">AF16</strain>
    </source>
</reference>
<dbReference type="InterPro" id="IPR008166">
    <property type="entry name" value="Glyco_transf_92"/>
</dbReference>
<dbReference type="CTD" id="8589504"/>
<dbReference type="Proteomes" id="UP000008549">
    <property type="component" value="Unassembled WGS sequence"/>
</dbReference>
<evidence type="ECO:0000256" key="5">
    <source>
        <dbReference type="ARBA" id="ARBA00022692"/>
    </source>
</evidence>
<keyword evidence="10" id="KW-1185">Reference proteome</keyword>
<evidence type="ECO:0000256" key="3">
    <source>
        <dbReference type="ARBA" id="ARBA00022676"/>
    </source>
</evidence>
<dbReference type="PANTHER" id="PTHR21645:SF18">
    <property type="entry name" value="GLYCOSYLTRANSFERASE FAMILY 92 PROTEIN"/>
    <property type="match status" value="1"/>
</dbReference>
<evidence type="ECO:0000256" key="8">
    <source>
        <dbReference type="SAM" id="Phobius"/>
    </source>
</evidence>
<evidence type="ECO:0000313" key="9">
    <source>
        <dbReference type="EMBL" id="CBX33055.1"/>
    </source>
</evidence>
<dbReference type="PANTHER" id="PTHR21645">
    <property type="entry name" value="GLYCOSYLTRANSFERASE FAMILY 92 PROTEIN"/>
    <property type="match status" value="1"/>
</dbReference>
<evidence type="ECO:0000313" key="11">
    <source>
        <dbReference type="WormBase" id="CBG06584"/>
    </source>
</evidence>
<comment type="subcellular location">
    <subcellularLocation>
        <location evidence="1">Membrane</location>
        <topology evidence="1">Single-pass membrane protein</topology>
    </subcellularLocation>
</comment>
<accession>E3CTZ2</accession>
<dbReference type="RefSeq" id="XP_045100802.1">
    <property type="nucleotide sequence ID" value="XM_045237210.1"/>
</dbReference>
<keyword evidence="6 8" id="KW-1133">Transmembrane helix</keyword>
<dbReference type="GeneID" id="8589504"/>
<sequence length="993" mass="115405">MLDLKQMKWIFASIVFTICLFTVFLVPTIMEDADQYLILYDSLKNNIASTIFGDPITNTDSYIINTYYYPKSKSFGENALAIVLLMNRNTMRDITKYKMQLVATNEARGTVTVEPKLQIESYSNCAYINVVATTNTLPNLKKLEISSGATKMEIPFRHARKTAPEPVIICLSPQFISEQWQIFVAHAHIAKHFGGHLHLYLTSILESYFDLVKEYEKQGYVTIDYWMRMKFESKLNSTLNSTEPNSNVEWRNQAGAHTDCLLQYKEAASFVTFFDLDDILIPRGFNTYFDEFSSFFFLNPNILTLQYSKREMMLHNKPKISDINFHEIFGHSWFVNREDAGKIVARPSSLNSMWIHRSFNVPDKKLLLVRNNFLLHMQKPFDTDGQDSVPFGMSNYEIMNDLKLNSSVLEPVQLDFERFMKSKSIKSMSERLPAHSYYFPILFRCYFRKGYMATCPNSEGCLIPQRSDLKCIHSDATYKSGPPMEPITYHYHINPTWSKEIGCYTQKLIFLLFLITIYILGCFVIPPLLENGDQYLIIFVSWKKKIAETIFGDPKTKTDAYIINTYYYPKSMVLLVNRNTMRDITKYKVELVAKNGTGESVAVVPKILKESYANCVYVNVVAHATGIPKMEKLKIVDSTAKLKTPFRLSRTSAPAPVCISPQFVAEQWQIFVVHALIAHHFGGHLHLYVTSMLESYFNLVKEYEKLGYVTVDFWMRYRFQNSSLDSPEPNSNVEWRNQAGATTDCLLQYKEVASFITFVDLDDVLIPRGYNSYYDEFSSLYYFYPDILTFQYPKREIMLHNKHNFENVDLVEQFCHPWFANTEDTGKTVARPPDLNSMWIHRSFYVPDKNMRVVDHNFLIHMQRPVDTNGQDPITYEMKSFSIHEHLKLNESVMEPVQRELKKLLNSKSFRKVTSKLPTHSYYFPIMFRCYFEKYYRSLDNTCPNGEGCLIPQRTDLPCVHSNADYKSGPAMNPITFHYHSNPKWSKDSGCYT</sequence>
<keyword evidence="3" id="KW-0328">Glycosyltransferase</keyword>
<evidence type="ECO:0000313" key="10">
    <source>
        <dbReference type="Proteomes" id="UP000008549"/>
    </source>
</evidence>
<dbReference type="GO" id="GO:0016757">
    <property type="term" value="F:glycosyltransferase activity"/>
    <property type="evidence" value="ECO:0007669"/>
    <property type="project" value="UniProtKB-KW"/>
</dbReference>
<dbReference type="WormBase" id="CBG06584">
    <property type="protein sequence ID" value="CBP40900"/>
    <property type="gene ID" value="WBGene00028836"/>
</dbReference>
<dbReference type="HOGENOM" id="CLU_302118_0_0_1"/>
<keyword evidence="7 8" id="KW-0472">Membrane</keyword>
<protein>
    <submittedName>
        <fullName evidence="9">Protein CBG06584</fullName>
    </submittedName>
</protein>
<feature type="transmembrane region" description="Helical" evidence="8">
    <location>
        <begin position="9"/>
        <end position="30"/>
    </location>
</feature>
<evidence type="ECO:0000256" key="4">
    <source>
        <dbReference type="ARBA" id="ARBA00022679"/>
    </source>
</evidence>